<evidence type="ECO:0000313" key="2">
    <source>
        <dbReference type="Proteomes" id="UP000780801"/>
    </source>
</evidence>
<feature type="non-terminal residue" evidence="1">
    <location>
        <position position="205"/>
    </location>
</feature>
<comment type="caution">
    <text evidence="1">The sequence shown here is derived from an EMBL/GenBank/DDBJ whole genome shotgun (WGS) entry which is preliminary data.</text>
</comment>
<keyword evidence="2" id="KW-1185">Reference proteome</keyword>
<protein>
    <submittedName>
        <fullName evidence="1">Uncharacterized protein</fullName>
    </submittedName>
</protein>
<dbReference type="Proteomes" id="UP000780801">
    <property type="component" value="Unassembled WGS sequence"/>
</dbReference>
<evidence type="ECO:0000313" key="1">
    <source>
        <dbReference type="EMBL" id="KAF9581964.1"/>
    </source>
</evidence>
<name>A0A9P6KDY1_9FUNG</name>
<accession>A0A9P6KDY1</accession>
<proteinExistence type="predicted"/>
<sequence length="205" mass="21865">MSRGMAAKTHSVAVSEIPKGCPFTNNPAAANGKSKGCPFTSNAVAESEIRGGCPYASNTISGAHSGASPDDRMETVRKQIREKIQLDLQNGLWTCGKTHSVSLHDSNIVLKMPSLSVPPIIPPTTPYKCDPAAVKCVKRMALQIQVVFGSKTGDDSNKSIANTVMKIGALAMYMVEQSKNGVEFTIETAIASAKYLLDQEDFSQS</sequence>
<reference evidence="1" key="1">
    <citation type="journal article" date="2020" name="Fungal Divers.">
        <title>Resolving the Mortierellaceae phylogeny through synthesis of multi-gene phylogenetics and phylogenomics.</title>
        <authorList>
            <person name="Vandepol N."/>
            <person name="Liber J."/>
            <person name="Desiro A."/>
            <person name="Na H."/>
            <person name="Kennedy M."/>
            <person name="Barry K."/>
            <person name="Grigoriev I.V."/>
            <person name="Miller A.N."/>
            <person name="O'Donnell K."/>
            <person name="Stajich J.E."/>
            <person name="Bonito G."/>
        </authorList>
    </citation>
    <scope>NUCLEOTIDE SEQUENCE</scope>
    <source>
        <strain evidence="1">KOD1015</strain>
    </source>
</reference>
<gene>
    <name evidence="1" type="ORF">BGW38_000833</name>
</gene>
<organism evidence="1 2">
    <name type="scientific">Lunasporangiospora selenospora</name>
    <dbReference type="NCBI Taxonomy" id="979761"/>
    <lineage>
        <taxon>Eukaryota</taxon>
        <taxon>Fungi</taxon>
        <taxon>Fungi incertae sedis</taxon>
        <taxon>Mucoromycota</taxon>
        <taxon>Mortierellomycotina</taxon>
        <taxon>Mortierellomycetes</taxon>
        <taxon>Mortierellales</taxon>
        <taxon>Mortierellaceae</taxon>
        <taxon>Lunasporangiospora</taxon>
    </lineage>
</organism>
<dbReference type="AlphaFoldDB" id="A0A9P6KDY1"/>
<dbReference type="EMBL" id="JAABOA010001245">
    <property type="protein sequence ID" value="KAF9581964.1"/>
    <property type="molecule type" value="Genomic_DNA"/>
</dbReference>